<evidence type="ECO:0000256" key="1">
    <source>
        <dbReference type="ARBA" id="ARBA00010699"/>
    </source>
</evidence>
<dbReference type="Proteomes" id="UP000245423">
    <property type="component" value="Chromosome 1"/>
</dbReference>
<reference evidence="8 9" key="1">
    <citation type="submission" date="2016-11" db="EMBL/GenBank/DDBJ databases">
        <authorList>
            <person name="Manzoor S."/>
        </authorList>
    </citation>
    <scope>NUCLEOTIDE SEQUENCE [LARGE SCALE GENOMIC DNA]</scope>
    <source>
        <strain evidence="8">Clostridium ultunense strain Esp</strain>
    </source>
</reference>
<feature type="domain" description="Formyl transferase N-terminal" evidence="6">
    <location>
        <begin position="1"/>
        <end position="180"/>
    </location>
</feature>
<keyword evidence="3 5" id="KW-0808">Transferase</keyword>
<comment type="similarity">
    <text evidence="1 5">Belongs to the Fmt family.</text>
</comment>
<dbReference type="HAMAP" id="MF_00182">
    <property type="entry name" value="Formyl_trans"/>
    <property type="match status" value="1"/>
</dbReference>
<evidence type="ECO:0000259" key="7">
    <source>
        <dbReference type="Pfam" id="PF02911"/>
    </source>
</evidence>
<dbReference type="RefSeq" id="WP_005586158.1">
    <property type="nucleotide sequence ID" value="NZ_LT669839.1"/>
</dbReference>
<dbReference type="FunFam" id="3.40.50.12230:FF:000001">
    <property type="entry name" value="Methionyl-tRNA formyltransferase"/>
    <property type="match status" value="1"/>
</dbReference>
<evidence type="ECO:0000256" key="4">
    <source>
        <dbReference type="ARBA" id="ARBA00022917"/>
    </source>
</evidence>
<dbReference type="GO" id="GO:0005829">
    <property type="term" value="C:cytosol"/>
    <property type="evidence" value="ECO:0007669"/>
    <property type="project" value="TreeGrafter"/>
</dbReference>
<dbReference type="CDD" id="cd08704">
    <property type="entry name" value="Met_tRNA_FMT_C"/>
    <property type="match status" value="1"/>
</dbReference>
<dbReference type="Gene3D" id="3.40.50.12230">
    <property type="match status" value="1"/>
</dbReference>
<dbReference type="GO" id="GO:0004479">
    <property type="term" value="F:methionyl-tRNA formyltransferase activity"/>
    <property type="evidence" value="ECO:0007669"/>
    <property type="project" value="UniProtKB-UniRule"/>
</dbReference>
<dbReference type="NCBIfam" id="TIGR00460">
    <property type="entry name" value="fmt"/>
    <property type="match status" value="1"/>
</dbReference>
<gene>
    <name evidence="5 8" type="primary">fmt</name>
    <name evidence="8" type="ORF">CUESP1_1585</name>
</gene>
<proteinExistence type="inferred from homology"/>
<dbReference type="InterPro" id="IPR002376">
    <property type="entry name" value="Formyl_transf_N"/>
</dbReference>
<evidence type="ECO:0000313" key="8">
    <source>
        <dbReference type="EMBL" id="SHD76949.1"/>
    </source>
</evidence>
<dbReference type="OrthoDB" id="9802815at2"/>
<evidence type="ECO:0000256" key="2">
    <source>
        <dbReference type="ARBA" id="ARBA00012261"/>
    </source>
</evidence>
<evidence type="ECO:0000256" key="3">
    <source>
        <dbReference type="ARBA" id="ARBA00022679"/>
    </source>
</evidence>
<dbReference type="EC" id="2.1.2.9" evidence="2 5"/>
<keyword evidence="4 5" id="KW-0648">Protein biosynthesis</keyword>
<dbReference type="CDD" id="cd08646">
    <property type="entry name" value="FMT_core_Met-tRNA-FMT_N"/>
    <property type="match status" value="1"/>
</dbReference>
<dbReference type="InterPro" id="IPR041711">
    <property type="entry name" value="Met-tRNA-FMT_N"/>
</dbReference>
<dbReference type="InterPro" id="IPR044135">
    <property type="entry name" value="Met-tRNA-FMT_C"/>
</dbReference>
<evidence type="ECO:0000259" key="6">
    <source>
        <dbReference type="Pfam" id="PF00551"/>
    </source>
</evidence>
<evidence type="ECO:0000256" key="5">
    <source>
        <dbReference type="HAMAP-Rule" id="MF_00182"/>
    </source>
</evidence>
<dbReference type="SUPFAM" id="SSF50486">
    <property type="entry name" value="FMT C-terminal domain-like"/>
    <property type="match status" value="1"/>
</dbReference>
<dbReference type="PANTHER" id="PTHR11138:SF5">
    <property type="entry name" value="METHIONYL-TRNA FORMYLTRANSFERASE, MITOCHONDRIAL"/>
    <property type="match status" value="1"/>
</dbReference>
<dbReference type="PROSITE" id="PS00373">
    <property type="entry name" value="GART"/>
    <property type="match status" value="1"/>
</dbReference>
<dbReference type="AlphaFoldDB" id="M1ZC35"/>
<dbReference type="InterPro" id="IPR005793">
    <property type="entry name" value="Formyl_trans_C"/>
</dbReference>
<dbReference type="PANTHER" id="PTHR11138">
    <property type="entry name" value="METHIONYL-TRNA FORMYLTRANSFERASE"/>
    <property type="match status" value="1"/>
</dbReference>
<name>M1ZC35_9FIRM</name>
<dbReference type="InterPro" id="IPR036477">
    <property type="entry name" value="Formyl_transf_N_sf"/>
</dbReference>
<keyword evidence="9" id="KW-1185">Reference proteome</keyword>
<sequence>MRVVFMGTPEFAVPSLEALNKNGYHIPLVITQKDRPRGRGKKVHPTPVKARALGLGLEVYQPDSVNSTESINRLREISPDCIVVVAYGQILKKDVFNLPQYGCLNIHASLLPKYRGAAPINWAIINGERETGVTIIKMDEGLDTGDMLKYESIPIAEEDDSESIHDKLSQLGGSLIVETLKDIKKGNITSIPQSDELSTYAPKISKEIGKIDWNENGDNIINLVRGLKPWPSAYMVYKGKKVKIHKAKKIEKFSHQDNGVIIKVSDDGIYVNCSDSCIVIEELQFPGKKKLNVSEYLRGNQLDSNIRLG</sequence>
<comment type="function">
    <text evidence="5">Attaches a formyl group to the free amino group of methionyl-tRNA(fMet). The formyl group appears to play a dual role in the initiator identity of N-formylmethionyl-tRNA by promoting its recognition by IF2 and preventing the misappropriation of this tRNA by the elongation apparatus.</text>
</comment>
<dbReference type="InterPro" id="IPR005794">
    <property type="entry name" value="Fmt"/>
</dbReference>
<comment type="catalytic activity">
    <reaction evidence="5">
        <text>L-methionyl-tRNA(fMet) + (6R)-10-formyltetrahydrofolate = N-formyl-L-methionyl-tRNA(fMet) + (6S)-5,6,7,8-tetrahydrofolate + H(+)</text>
        <dbReference type="Rhea" id="RHEA:24380"/>
        <dbReference type="Rhea" id="RHEA-COMP:9952"/>
        <dbReference type="Rhea" id="RHEA-COMP:9953"/>
        <dbReference type="ChEBI" id="CHEBI:15378"/>
        <dbReference type="ChEBI" id="CHEBI:57453"/>
        <dbReference type="ChEBI" id="CHEBI:78530"/>
        <dbReference type="ChEBI" id="CHEBI:78844"/>
        <dbReference type="ChEBI" id="CHEBI:195366"/>
        <dbReference type="EC" id="2.1.2.9"/>
    </reaction>
</comment>
<dbReference type="Pfam" id="PF00551">
    <property type="entry name" value="Formyl_trans_N"/>
    <property type="match status" value="1"/>
</dbReference>
<dbReference type="HOGENOM" id="CLU_033347_1_1_9"/>
<dbReference type="InterPro" id="IPR011034">
    <property type="entry name" value="Formyl_transferase-like_C_sf"/>
</dbReference>
<dbReference type="InterPro" id="IPR001555">
    <property type="entry name" value="GART_AS"/>
</dbReference>
<evidence type="ECO:0000313" key="9">
    <source>
        <dbReference type="Proteomes" id="UP000245423"/>
    </source>
</evidence>
<organism evidence="8 9">
    <name type="scientific">[Clostridium] ultunense Esp</name>
    <dbReference type="NCBI Taxonomy" id="1288971"/>
    <lineage>
        <taxon>Bacteria</taxon>
        <taxon>Bacillati</taxon>
        <taxon>Bacillota</taxon>
        <taxon>Tissierellia</taxon>
        <taxon>Tissierellales</taxon>
        <taxon>Tepidimicrobiaceae</taxon>
        <taxon>Schnuerera</taxon>
    </lineage>
</organism>
<feature type="binding site" evidence="5">
    <location>
        <begin position="109"/>
        <end position="112"/>
    </location>
    <ligand>
        <name>(6S)-5,6,7,8-tetrahydrofolate</name>
        <dbReference type="ChEBI" id="CHEBI:57453"/>
    </ligand>
</feature>
<protein>
    <recommendedName>
        <fullName evidence="2 5">Methionyl-tRNA formyltransferase</fullName>
        <ecNumber evidence="2 5">2.1.2.9</ecNumber>
    </recommendedName>
</protein>
<dbReference type="EMBL" id="LT669839">
    <property type="protein sequence ID" value="SHD76949.1"/>
    <property type="molecule type" value="Genomic_DNA"/>
</dbReference>
<dbReference type="Pfam" id="PF02911">
    <property type="entry name" value="Formyl_trans_C"/>
    <property type="match status" value="1"/>
</dbReference>
<dbReference type="SUPFAM" id="SSF53328">
    <property type="entry name" value="Formyltransferase"/>
    <property type="match status" value="1"/>
</dbReference>
<accession>M1ZC35</accession>
<feature type="domain" description="Formyl transferase C-terminal" evidence="7">
    <location>
        <begin position="203"/>
        <end position="300"/>
    </location>
</feature>